<keyword evidence="4 8" id="KW-0540">Nuclease</keyword>
<evidence type="ECO:0000313" key="12">
    <source>
        <dbReference type="Proteomes" id="UP000027616"/>
    </source>
</evidence>
<evidence type="ECO:0000313" key="11">
    <source>
        <dbReference type="EMBL" id="CDN32117.1"/>
    </source>
</evidence>
<dbReference type="PROSITE" id="PS50137">
    <property type="entry name" value="DS_RBD"/>
    <property type="match status" value="1"/>
</dbReference>
<dbReference type="GO" id="GO:0005737">
    <property type="term" value="C:cytoplasm"/>
    <property type="evidence" value="ECO:0007669"/>
    <property type="project" value="UniProtKB-SubCell"/>
</dbReference>
<dbReference type="SUPFAM" id="SSF69065">
    <property type="entry name" value="RNase III domain-like"/>
    <property type="match status" value="1"/>
</dbReference>
<dbReference type="GO" id="GO:0008033">
    <property type="term" value="P:tRNA processing"/>
    <property type="evidence" value="ECO:0007669"/>
    <property type="project" value="UniProtKB-KW"/>
</dbReference>
<dbReference type="InterPro" id="IPR000999">
    <property type="entry name" value="RNase_III_dom"/>
</dbReference>
<comment type="subunit">
    <text evidence="8">Homodimer.</text>
</comment>
<dbReference type="NCBIfam" id="TIGR02191">
    <property type="entry name" value="RNaseIII"/>
    <property type="match status" value="1"/>
</dbReference>
<feature type="binding site" evidence="8">
    <location>
        <position position="58"/>
    </location>
    <ligand>
        <name>Mg(2+)</name>
        <dbReference type="ChEBI" id="CHEBI:18420"/>
    </ligand>
</feature>
<evidence type="ECO:0000259" key="9">
    <source>
        <dbReference type="PROSITE" id="PS50137"/>
    </source>
</evidence>
<evidence type="ECO:0000256" key="8">
    <source>
        <dbReference type="HAMAP-Rule" id="MF_00104"/>
    </source>
</evidence>
<dbReference type="SUPFAM" id="SSF54768">
    <property type="entry name" value="dsRNA-binding domain-like"/>
    <property type="match status" value="1"/>
</dbReference>
<evidence type="ECO:0000256" key="3">
    <source>
        <dbReference type="ARBA" id="ARBA00022664"/>
    </source>
</evidence>
<keyword evidence="8" id="KW-0698">rRNA processing</keyword>
<dbReference type="InterPro" id="IPR014720">
    <property type="entry name" value="dsRBD_dom"/>
</dbReference>
<feature type="active site" evidence="8">
    <location>
        <position position="131"/>
    </location>
</feature>
<keyword evidence="8" id="KW-0699">rRNA-binding</keyword>
<dbReference type="GO" id="GO:0004525">
    <property type="term" value="F:ribonuclease III activity"/>
    <property type="evidence" value="ECO:0007669"/>
    <property type="project" value="UniProtKB-UniRule"/>
</dbReference>
<gene>
    <name evidence="8" type="primary">rnc</name>
    <name evidence="11" type="ORF">BN938_2044</name>
</gene>
<keyword evidence="6 8" id="KW-0378">Hydrolase</keyword>
<evidence type="ECO:0000256" key="1">
    <source>
        <dbReference type="ARBA" id="ARBA00000109"/>
    </source>
</evidence>
<dbReference type="SMART" id="SM00358">
    <property type="entry name" value="DSRM"/>
    <property type="match status" value="1"/>
</dbReference>
<dbReference type="Pfam" id="PF14622">
    <property type="entry name" value="Ribonucleas_3_3"/>
    <property type="match status" value="1"/>
</dbReference>
<dbReference type="OrthoDB" id="9805026at2"/>
<dbReference type="PROSITE" id="PS50142">
    <property type="entry name" value="RNASE_3_2"/>
    <property type="match status" value="1"/>
</dbReference>
<dbReference type="InterPro" id="IPR036389">
    <property type="entry name" value="RNase_III_sf"/>
</dbReference>
<feature type="binding site" evidence="8">
    <location>
        <position position="128"/>
    </location>
    <ligand>
        <name>Mg(2+)</name>
        <dbReference type="ChEBI" id="CHEBI:18420"/>
    </ligand>
</feature>
<feature type="domain" description="DRBM" evidence="9">
    <location>
        <begin position="169"/>
        <end position="233"/>
    </location>
</feature>
<dbReference type="PANTHER" id="PTHR11207">
    <property type="entry name" value="RIBONUCLEASE III"/>
    <property type="match status" value="1"/>
</dbReference>
<dbReference type="eggNOG" id="COG0571">
    <property type="taxonomic scope" value="Bacteria"/>
</dbReference>
<dbReference type="HAMAP" id="MF_00104">
    <property type="entry name" value="RNase_III"/>
    <property type="match status" value="1"/>
</dbReference>
<keyword evidence="8" id="KW-0819">tRNA processing</keyword>
<comment type="similarity">
    <text evidence="2">Belongs to the ribonuclease III family.</text>
</comment>
<proteinExistence type="inferred from homology"/>
<dbReference type="HOGENOM" id="CLU_000907_1_0_10"/>
<organism evidence="11 12">
    <name type="scientific">Mucinivorans hirudinis</name>
    <dbReference type="NCBI Taxonomy" id="1433126"/>
    <lineage>
        <taxon>Bacteria</taxon>
        <taxon>Pseudomonadati</taxon>
        <taxon>Bacteroidota</taxon>
        <taxon>Bacteroidia</taxon>
        <taxon>Bacteroidales</taxon>
        <taxon>Rikenellaceae</taxon>
        <taxon>Mucinivorans</taxon>
    </lineage>
</organism>
<evidence type="ECO:0000256" key="5">
    <source>
        <dbReference type="ARBA" id="ARBA00022759"/>
    </source>
</evidence>
<dbReference type="GO" id="GO:0003725">
    <property type="term" value="F:double-stranded RNA binding"/>
    <property type="evidence" value="ECO:0007669"/>
    <property type="project" value="TreeGrafter"/>
</dbReference>
<dbReference type="CDD" id="cd00593">
    <property type="entry name" value="RIBOc"/>
    <property type="match status" value="1"/>
</dbReference>
<keyword evidence="8" id="KW-0479">Metal-binding</keyword>
<comment type="subcellular location">
    <subcellularLocation>
        <location evidence="8">Cytoplasm</location>
    </subcellularLocation>
</comment>
<dbReference type="EC" id="3.1.26.3" evidence="8"/>
<dbReference type="Proteomes" id="UP000027616">
    <property type="component" value="Chromosome I"/>
</dbReference>
<evidence type="ECO:0000256" key="4">
    <source>
        <dbReference type="ARBA" id="ARBA00022722"/>
    </source>
</evidence>
<dbReference type="Gene3D" id="1.10.1520.10">
    <property type="entry name" value="Ribonuclease III domain"/>
    <property type="match status" value="1"/>
</dbReference>
<keyword evidence="8" id="KW-0963">Cytoplasm</keyword>
<dbReference type="InterPro" id="IPR011907">
    <property type="entry name" value="RNase_III"/>
</dbReference>
<dbReference type="GO" id="GO:0010468">
    <property type="term" value="P:regulation of gene expression"/>
    <property type="evidence" value="ECO:0007669"/>
    <property type="project" value="TreeGrafter"/>
</dbReference>
<feature type="binding site" evidence="8">
    <location>
        <position position="131"/>
    </location>
    <ligand>
        <name>Mg(2+)</name>
        <dbReference type="ChEBI" id="CHEBI:18420"/>
    </ligand>
</feature>
<dbReference type="GO" id="GO:0019843">
    <property type="term" value="F:rRNA binding"/>
    <property type="evidence" value="ECO:0007669"/>
    <property type="project" value="UniProtKB-KW"/>
</dbReference>
<comment type="catalytic activity">
    <reaction evidence="1 8">
        <text>Endonucleolytic cleavage to 5'-phosphomonoester.</text>
        <dbReference type="EC" id="3.1.26.3"/>
    </reaction>
</comment>
<evidence type="ECO:0000259" key="10">
    <source>
        <dbReference type="PROSITE" id="PS50142"/>
    </source>
</evidence>
<dbReference type="SMART" id="SM00535">
    <property type="entry name" value="RIBOc"/>
    <property type="match status" value="1"/>
</dbReference>
<keyword evidence="7 8" id="KW-0694">RNA-binding</keyword>
<dbReference type="PROSITE" id="PS00517">
    <property type="entry name" value="RNASE_3_1"/>
    <property type="match status" value="1"/>
</dbReference>
<dbReference type="Pfam" id="PF00035">
    <property type="entry name" value="dsrm"/>
    <property type="match status" value="1"/>
</dbReference>
<evidence type="ECO:0000256" key="6">
    <source>
        <dbReference type="ARBA" id="ARBA00022801"/>
    </source>
</evidence>
<dbReference type="CDD" id="cd10845">
    <property type="entry name" value="DSRM_RNAse_III_family"/>
    <property type="match status" value="1"/>
</dbReference>
<dbReference type="KEGG" id="rbc:BN938_2044"/>
<feature type="active site" evidence="8">
    <location>
        <position position="62"/>
    </location>
</feature>
<dbReference type="AlphaFoldDB" id="A0A060R987"/>
<keyword evidence="5 8" id="KW-0255">Endonuclease</keyword>
<reference evidence="11 12" key="1">
    <citation type="journal article" date="2015" name="Genome Announc.">
        <title>Complete Genome Sequence of the Novel Leech Symbiont Mucinivorans hirudinis M3T.</title>
        <authorList>
            <person name="Nelson M.C."/>
            <person name="Bomar L."/>
            <person name="Graf J."/>
        </authorList>
    </citation>
    <scope>NUCLEOTIDE SEQUENCE [LARGE SCALE GENOMIC DNA]</scope>
    <source>
        <strain evidence="12">M3</strain>
    </source>
</reference>
<dbReference type="Gene3D" id="3.30.160.20">
    <property type="match status" value="1"/>
</dbReference>
<dbReference type="EMBL" id="HG934468">
    <property type="protein sequence ID" value="CDN32117.1"/>
    <property type="molecule type" value="Genomic_DNA"/>
</dbReference>
<dbReference type="PATRIC" id="fig|1433126.3.peg.2017"/>
<keyword evidence="12" id="KW-1185">Reference proteome</keyword>
<feature type="domain" description="RNase III" evidence="10">
    <location>
        <begin position="16"/>
        <end position="142"/>
    </location>
</feature>
<dbReference type="PANTHER" id="PTHR11207:SF0">
    <property type="entry name" value="RIBONUCLEASE 3"/>
    <property type="match status" value="1"/>
</dbReference>
<dbReference type="STRING" id="1433126.BN938_2044"/>
<evidence type="ECO:0000256" key="2">
    <source>
        <dbReference type="ARBA" id="ARBA00010183"/>
    </source>
</evidence>
<comment type="function">
    <text evidence="8">Digests double-stranded RNA. Involved in the processing of primary rRNA transcript to yield the immediate precursors to the large and small rRNAs (23S and 16S). Processes some mRNAs, and tRNAs when they are encoded in the rRNA operon. Processes pre-crRNA and tracrRNA of type II CRISPR loci if present in the organism.</text>
</comment>
<comment type="cofactor">
    <cofactor evidence="8">
        <name>Mg(2+)</name>
        <dbReference type="ChEBI" id="CHEBI:18420"/>
    </cofactor>
</comment>
<name>A0A060R987_9BACT</name>
<keyword evidence="3 8" id="KW-0507">mRNA processing</keyword>
<accession>A0A060R987</accession>
<dbReference type="GO" id="GO:0046872">
    <property type="term" value="F:metal ion binding"/>
    <property type="evidence" value="ECO:0007669"/>
    <property type="project" value="UniProtKB-KW"/>
</dbReference>
<evidence type="ECO:0000256" key="7">
    <source>
        <dbReference type="ARBA" id="ARBA00022884"/>
    </source>
</evidence>
<dbReference type="GO" id="GO:0006397">
    <property type="term" value="P:mRNA processing"/>
    <property type="evidence" value="ECO:0007669"/>
    <property type="project" value="UniProtKB-UniRule"/>
</dbReference>
<keyword evidence="8" id="KW-0460">Magnesium</keyword>
<dbReference type="GO" id="GO:0006364">
    <property type="term" value="P:rRNA processing"/>
    <property type="evidence" value="ECO:0007669"/>
    <property type="project" value="UniProtKB-UniRule"/>
</dbReference>
<sequence length="234" mass="26497">MIGFLRRHIGKNSYYYSFIHSIFGVTPSNVELYKLALVHRSSSIVLEDRSVINNERLEFLGDAVIETIVSELLFIDYPEMNEGGLTQLRSRIVSRYTLNNLAIELGIDTQVVANPASINVHKNNLYGDAFEALVGALYLDKGYNFTNRTLIKLFSENLDIEGMTVTEHDFKSRIIEWCQKHRKSVEFKSVASSNSSFISTLIIEGVVEGHGEGRSKKEAEQSAASRFYETRICE</sequence>
<protein>
    <recommendedName>
        <fullName evidence="8">Ribonuclease 3</fullName>
        <ecNumber evidence="8">3.1.26.3</ecNumber>
    </recommendedName>
    <alternativeName>
        <fullName evidence="8">Ribonuclease III</fullName>
        <shortName evidence="8">RNase III</shortName>
    </alternativeName>
</protein>